<dbReference type="Proteomes" id="UP001221757">
    <property type="component" value="Unassembled WGS sequence"/>
</dbReference>
<protein>
    <submittedName>
        <fullName evidence="1">Uncharacterized protein</fullName>
    </submittedName>
</protein>
<dbReference type="EMBL" id="JARKIE010000015">
    <property type="protein sequence ID" value="KAJ7702391.1"/>
    <property type="molecule type" value="Genomic_DNA"/>
</dbReference>
<organism evidence="1 2">
    <name type="scientific">Mycena rosella</name>
    <name type="common">Pink bonnet</name>
    <name type="synonym">Agaricus rosellus</name>
    <dbReference type="NCBI Taxonomy" id="1033263"/>
    <lineage>
        <taxon>Eukaryota</taxon>
        <taxon>Fungi</taxon>
        <taxon>Dikarya</taxon>
        <taxon>Basidiomycota</taxon>
        <taxon>Agaricomycotina</taxon>
        <taxon>Agaricomycetes</taxon>
        <taxon>Agaricomycetidae</taxon>
        <taxon>Agaricales</taxon>
        <taxon>Marasmiineae</taxon>
        <taxon>Mycenaceae</taxon>
        <taxon>Mycena</taxon>
    </lineage>
</organism>
<gene>
    <name evidence="1" type="ORF">B0H17DRAFT_144898</name>
</gene>
<evidence type="ECO:0000313" key="1">
    <source>
        <dbReference type="EMBL" id="KAJ7702391.1"/>
    </source>
</evidence>
<comment type="caution">
    <text evidence="1">The sequence shown here is derived from an EMBL/GenBank/DDBJ whole genome shotgun (WGS) entry which is preliminary data.</text>
</comment>
<proteinExistence type="predicted"/>
<reference evidence="1" key="1">
    <citation type="submission" date="2023-03" db="EMBL/GenBank/DDBJ databases">
        <title>Massive genome expansion in bonnet fungi (Mycena s.s.) driven by repeated elements and novel gene families across ecological guilds.</title>
        <authorList>
            <consortium name="Lawrence Berkeley National Laboratory"/>
            <person name="Harder C.B."/>
            <person name="Miyauchi S."/>
            <person name="Viragh M."/>
            <person name="Kuo A."/>
            <person name="Thoen E."/>
            <person name="Andreopoulos B."/>
            <person name="Lu D."/>
            <person name="Skrede I."/>
            <person name="Drula E."/>
            <person name="Henrissat B."/>
            <person name="Morin E."/>
            <person name="Kohler A."/>
            <person name="Barry K."/>
            <person name="LaButti K."/>
            <person name="Morin E."/>
            <person name="Salamov A."/>
            <person name="Lipzen A."/>
            <person name="Mereny Z."/>
            <person name="Hegedus B."/>
            <person name="Baldrian P."/>
            <person name="Stursova M."/>
            <person name="Weitz H."/>
            <person name="Taylor A."/>
            <person name="Grigoriev I.V."/>
            <person name="Nagy L.G."/>
            <person name="Martin F."/>
            <person name="Kauserud H."/>
        </authorList>
    </citation>
    <scope>NUCLEOTIDE SEQUENCE</scope>
    <source>
        <strain evidence="1">CBHHK067</strain>
    </source>
</reference>
<name>A0AAD7DY03_MYCRO</name>
<dbReference type="AlphaFoldDB" id="A0AAD7DY03"/>
<accession>A0AAD7DY03</accession>
<sequence>MADAPTGPILLEPSSLYVTTTQLAEAKFHWALIATDANCSAVRHHWHEKPDTRGLTTATDSRTSARARSSVVEGLSGATPCEAYGFQKVHPKSLLTGRVVLGYFKISGYCAPPPATFAEICQTTFGASYSTVHENRRNGITCRTWVLQVLSTLCARAYITGYEGTIQNFVDSLERVITEQSRLADNTYLTTFYTQRILTFVSSIMVI</sequence>
<keyword evidence="2" id="KW-1185">Reference proteome</keyword>
<evidence type="ECO:0000313" key="2">
    <source>
        <dbReference type="Proteomes" id="UP001221757"/>
    </source>
</evidence>